<dbReference type="Gene3D" id="3.20.20.80">
    <property type="entry name" value="Glycosidases"/>
    <property type="match status" value="1"/>
</dbReference>
<comment type="catalytic activity">
    <reaction evidence="1">
        <text>Random endo-hydrolysis of N-acetyl-beta-D-glucosaminide (1-&gt;4)-beta-linkages in chitin and chitodextrins.</text>
        <dbReference type="EC" id="3.2.1.14"/>
    </reaction>
</comment>
<evidence type="ECO:0000256" key="3">
    <source>
        <dbReference type="ARBA" id="ARBA00022801"/>
    </source>
</evidence>
<keyword evidence="3 6" id="KW-0378">Hydrolase</keyword>
<keyword evidence="8" id="KW-0732">Signal</keyword>
<organism evidence="10 11">
    <name type="scientific">Tissierella carlieri</name>
    <dbReference type="NCBI Taxonomy" id="689904"/>
    <lineage>
        <taxon>Bacteria</taxon>
        <taxon>Bacillati</taxon>
        <taxon>Bacillota</taxon>
        <taxon>Tissierellia</taxon>
        <taxon>Tissierellales</taxon>
        <taxon>Tissierellaceae</taxon>
        <taxon>Tissierella</taxon>
    </lineage>
</organism>
<dbReference type="CDD" id="cd06548">
    <property type="entry name" value="GH18_chitinase"/>
    <property type="match status" value="1"/>
</dbReference>
<dbReference type="SUPFAM" id="SSF51445">
    <property type="entry name" value="(Trans)glycosidases"/>
    <property type="match status" value="1"/>
</dbReference>
<name>A0ABT1SDQ5_9FIRM</name>
<evidence type="ECO:0000256" key="4">
    <source>
        <dbReference type="ARBA" id="ARBA00023024"/>
    </source>
</evidence>
<accession>A0ABT1SDQ5</accession>
<dbReference type="PROSITE" id="PS51910">
    <property type="entry name" value="GH18_2"/>
    <property type="match status" value="1"/>
</dbReference>
<dbReference type="SMART" id="SM00636">
    <property type="entry name" value="Glyco_18"/>
    <property type="match status" value="1"/>
</dbReference>
<evidence type="ECO:0000256" key="6">
    <source>
        <dbReference type="RuleBase" id="RU000489"/>
    </source>
</evidence>
<evidence type="ECO:0000256" key="5">
    <source>
        <dbReference type="ARBA" id="ARBA00023295"/>
    </source>
</evidence>
<dbReference type="InterPro" id="IPR050314">
    <property type="entry name" value="Glycosyl_Hydrlase_18"/>
</dbReference>
<gene>
    <name evidence="10" type="ORF">NE686_15975</name>
</gene>
<keyword evidence="4" id="KW-0146">Chitin degradation</keyword>
<feature type="domain" description="GH18" evidence="9">
    <location>
        <begin position="39"/>
        <end position="386"/>
    </location>
</feature>
<reference evidence="10 11" key="1">
    <citation type="submission" date="2022-06" db="EMBL/GenBank/DDBJ databases">
        <title>Isolation of gut microbiota from human fecal samples.</title>
        <authorList>
            <person name="Pamer E.G."/>
            <person name="Barat B."/>
            <person name="Waligurski E."/>
            <person name="Medina S."/>
            <person name="Paddock L."/>
            <person name="Mostad J."/>
        </authorList>
    </citation>
    <scope>NUCLEOTIDE SEQUENCE [LARGE SCALE GENOMIC DNA]</scope>
    <source>
        <strain evidence="10 11">DFI.7.95</strain>
    </source>
</reference>
<keyword evidence="11" id="KW-1185">Reference proteome</keyword>
<dbReference type="Proteomes" id="UP001524478">
    <property type="component" value="Unassembled WGS sequence"/>
</dbReference>
<comment type="similarity">
    <text evidence="7">Belongs to the glycosyl hydrolase 18 family.</text>
</comment>
<dbReference type="PANTHER" id="PTHR11177">
    <property type="entry name" value="CHITINASE"/>
    <property type="match status" value="1"/>
</dbReference>
<dbReference type="Gene3D" id="3.10.50.10">
    <property type="match status" value="1"/>
</dbReference>
<sequence length="386" mass="44002">MNSIYKKKLVFSILIYFLAFNLLSTTPNAMANIVPKEQKKTVGYYTSWSAYSNFTPDKIDATKLTHINYAFANISKELKVTLGDSYIDPSNIKKLNELKKINPNLKILISVGGWSWSDKFSDAALTDKSRNIFANSCVDFIKKYGFDGIDIDWEFPVSGGPPTNKYRQEDKQNFTLLLKDIREKLNVQGKKDGKHYLLTIAGGAGSMGIDNVELWNIHRYLDFANIMTYDMHGTWDKYTDFNAPLYGGDSPNYVKSSVDTAVKSWINAGFPKEKIVMGIPFFGKQYNMVNVWNNGLYQTFNGGSSLSYADIVSKYLNKQGFIRYYHSEYMVPWLYNGTTFISYEDEESIGYKAEYIKLNGLGGAMIWELKQDPNSILLDKLYKGLQ</sequence>
<dbReference type="InterPro" id="IPR001223">
    <property type="entry name" value="Glyco_hydro18_cat"/>
</dbReference>
<feature type="chain" id="PRO_5046939717" description="chitinase" evidence="8">
    <location>
        <begin position="32"/>
        <end position="386"/>
    </location>
</feature>
<evidence type="ECO:0000256" key="7">
    <source>
        <dbReference type="RuleBase" id="RU004453"/>
    </source>
</evidence>
<dbReference type="GO" id="GO:0016787">
    <property type="term" value="F:hydrolase activity"/>
    <property type="evidence" value="ECO:0007669"/>
    <property type="project" value="UniProtKB-KW"/>
</dbReference>
<keyword evidence="4" id="KW-0119">Carbohydrate metabolism</keyword>
<comment type="caution">
    <text evidence="10">The sequence shown here is derived from an EMBL/GenBank/DDBJ whole genome shotgun (WGS) entry which is preliminary data.</text>
</comment>
<dbReference type="Pfam" id="PF00704">
    <property type="entry name" value="Glyco_hydro_18"/>
    <property type="match status" value="1"/>
</dbReference>
<dbReference type="SUPFAM" id="SSF54556">
    <property type="entry name" value="Chitinase insertion domain"/>
    <property type="match status" value="1"/>
</dbReference>
<evidence type="ECO:0000256" key="2">
    <source>
        <dbReference type="ARBA" id="ARBA00012729"/>
    </source>
</evidence>
<dbReference type="InterPro" id="IPR017853">
    <property type="entry name" value="GH"/>
</dbReference>
<dbReference type="InterPro" id="IPR001579">
    <property type="entry name" value="Glyco_hydro_18_chit_AS"/>
</dbReference>
<dbReference type="EMBL" id="JANGAC010000014">
    <property type="protein sequence ID" value="MCQ4924601.1"/>
    <property type="molecule type" value="Genomic_DNA"/>
</dbReference>
<dbReference type="EC" id="3.2.1.14" evidence="2"/>
<evidence type="ECO:0000313" key="10">
    <source>
        <dbReference type="EMBL" id="MCQ4924601.1"/>
    </source>
</evidence>
<dbReference type="InterPro" id="IPR029070">
    <property type="entry name" value="Chitinase_insertion_sf"/>
</dbReference>
<evidence type="ECO:0000259" key="9">
    <source>
        <dbReference type="PROSITE" id="PS51910"/>
    </source>
</evidence>
<keyword evidence="4" id="KW-0624">Polysaccharide degradation</keyword>
<keyword evidence="5 6" id="KW-0326">Glycosidase</keyword>
<proteinExistence type="inferred from homology"/>
<evidence type="ECO:0000256" key="8">
    <source>
        <dbReference type="SAM" id="SignalP"/>
    </source>
</evidence>
<dbReference type="PANTHER" id="PTHR11177:SF317">
    <property type="entry name" value="CHITINASE 12-RELATED"/>
    <property type="match status" value="1"/>
</dbReference>
<dbReference type="RefSeq" id="WP_256312359.1">
    <property type="nucleotide sequence ID" value="NZ_JANGAC010000014.1"/>
</dbReference>
<protein>
    <recommendedName>
        <fullName evidence="2">chitinase</fullName>
        <ecNumber evidence="2">3.2.1.14</ecNumber>
    </recommendedName>
</protein>
<evidence type="ECO:0000256" key="1">
    <source>
        <dbReference type="ARBA" id="ARBA00000822"/>
    </source>
</evidence>
<dbReference type="PROSITE" id="PS01095">
    <property type="entry name" value="GH18_1"/>
    <property type="match status" value="1"/>
</dbReference>
<feature type="signal peptide" evidence="8">
    <location>
        <begin position="1"/>
        <end position="31"/>
    </location>
</feature>
<evidence type="ECO:0000313" key="11">
    <source>
        <dbReference type="Proteomes" id="UP001524478"/>
    </source>
</evidence>
<dbReference type="InterPro" id="IPR011583">
    <property type="entry name" value="Chitinase_II/V-like_cat"/>
</dbReference>